<evidence type="ECO:0000256" key="3">
    <source>
        <dbReference type="ARBA" id="ARBA00022617"/>
    </source>
</evidence>
<keyword evidence="12" id="KW-1185">Reference proteome</keyword>
<dbReference type="Proteomes" id="UP000029964">
    <property type="component" value="Unassembled WGS sequence"/>
</dbReference>
<dbReference type="GO" id="GO:0020037">
    <property type="term" value="F:heme binding"/>
    <property type="evidence" value="ECO:0007669"/>
    <property type="project" value="InterPro"/>
</dbReference>
<dbReference type="Gene3D" id="1.10.630.10">
    <property type="entry name" value="Cytochrome P450"/>
    <property type="match status" value="1"/>
</dbReference>
<accession>A0A086T707</accession>
<keyword evidence="10" id="KW-0812">Transmembrane</keyword>
<keyword evidence="7 11" id="KW-0503">Monooxygenase</keyword>
<comment type="caution">
    <text evidence="11">The sequence shown here is derived from an EMBL/GenBank/DDBJ whole genome shotgun (WGS) entry which is preliminary data.</text>
</comment>
<dbReference type="OrthoDB" id="1844152at2759"/>
<protein>
    <submittedName>
        <fullName evidence="11">Fumitremorgin C monooxygenase-like protein</fullName>
    </submittedName>
</protein>
<evidence type="ECO:0000313" key="11">
    <source>
        <dbReference type="EMBL" id="KFH45139.1"/>
    </source>
</evidence>
<evidence type="ECO:0000256" key="6">
    <source>
        <dbReference type="ARBA" id="ARBA00023004"/>
    </source>
</evidence>
<dbReference type="HOGENOM" id="CLU_022195_9_0_1"/>
<sequence>MVIRRRSAGLEQGRRDGDWAPDASGREMVQMVVATVAAGLEHQRATIAAALLPYTRRIHIDAHHTYEAAAWTFLAVFASLALLAFLLRVHHVASTAATKSPGVALAREKEGARRFSLWTRLAFYLDCSSLYHDIWHRFSKRGIAVWVPTLGTRNEIFLPHSSMNWAISQPARVLGMWDAFNEMFQLSHSLGDEKYMIDTWPHLLARRVLTQELDDHLMAVHEELQAAMDTNLGMDTENWKTLNVLETVRMIVGQASSRFNVGMPLCRNQDYLRTVISTTDSIVANAGATGFFPEWIRTAVGKVICFPTTLRIKNLATYFAPEIEKRIRMLEDDDPNQPVDMMQKMLRYARKHRPEELAVEQMTRRLCMSNLAFFYLASFTTTNILLNTMASDAEHNTVARLREEAEAFFAEHPDPKELWVRRNTMRMVRADSVMRESLRRDTLPTRSVVRKVMVDGVVTDAGVHLPKGTLIGFVSQPYHNDPERFPDPHTFDPFRFEKLREQMDEDDDGASREFTGAQWSRHSFLSSADLLVFGRGKNSCPGRLLMEIQLKMFLSYLLRNYDIKFPDEYQGRRPPNKWVLEFIFPSSTANFMVKRRKGTVV</sequence>
<dbReference type="PRINTS" id="PR00465">
    <property type="entry name" value="EP450IV"/>
</dbReference>
<organism evidence="11 12">
    <name type="scientific">Hapsidospora chrysogenum (strain ATCC 11550 / CBS 779.69 / DSM 880 / IAM 14645 / JCM 23072 / IMI 49137)</name>
    <name type="common">Acremonium chrysogenum</name>
    <dbReference type="NCBI Taxonomy" id="857340"/>
    <lineage>
        <taxon>Eukaryota</taxon>
        <taxon>Fungi</taxon>
        <taxon>Dikarya</taxon>
        <taxon>Ascomycota</taxon>
        <taxon>Pezizomycotina</taxon>
        <taxon>Sordariomycetes</taxon>
        <taxon>Hypocreomycetidae</taxon>
        <taxon>Hypocreales</taxon>
        <taxon>Bionectriaceae</taxon>
        <taxon>Hapsidospora</taxon>
    </lineage>
</organism>
<gene>
    <name evidence="11" type="ORF">ACRE_040430</name>
</gene>
<feature type="region of interest" description="Disordered" evidence="9">
    <location>
        <begin position="1"/>
        <end position="22"/>
    </location>
</feature>
<dbReference type="GO" id="GO:0016705">
    <property type="term" value="F:oxidoreductase activity, acting on paired donors, with incorporation or reduction of molecular oxygen"/>
    <property type="evidence" value="ECO:0007669"/>
    <property type="project" value="InterPro"/>
</dbReference>
<keyword evidence="5" id="KW-0560">Oxidoreductase</keyword>
<keyword evidence="10" id="KW-0472">Membrane</keyword>
<keyword evidence="10" id="KW-1133">Transmembrane helix</keyword>
<evidence type="ECO:0000256" key="1">
    <source>
        <dbReference type="ARBA" id="ARBA00001971"/>
    </source>
</evidence>
<dbReference type="STRING" id="857340.A0A086T707"/>
<dbReference type="PANTHER" id="PTHR46206:SF1">
    <property type="entry name" value="P450, PUTATIVE (EUROFUNG)-RELATED"/>
    <property type="match status" value="1"/>
</dbReference>
<evidence type="ECO:0000256" key="8">
    <source>
        <dbReference type="PIRSR" id="PIRSR602403-1"/>
    </source>
</evidence>
<dbReference type="EMBL" id="JPKY01000036">
    <property type="protein sequence ID" value="KFH45139.1"/>
    <property type="molecule type" value="Genomic_DNA"/>
</dbReference>
<dbReference type="Pfam" id="PF00067">
    <property type="entry name" value="p450"/>
    <property type="match status" value="1"/>
</dbReference>
<feature type="binding site" description="axial binding residue" evidence="8">
    <location>
        <position position="540"/>
    </location>
    <ligand>
        <name>heme</name>
        <dbReference type="ChEBI" id="CHEBI:30413"/>
    </ligand>
    <ligandPart>
        <name>Fe</name>
        <dbReference type="ChEBI" id="CHEBI:18248"/>
    </ligandPart>
</feature>
<reference evidence="12" key="1">
    <citation type="journal article" date="2014" name="Genome Announc.">
        <title>Genome sequence and annotation of Acremonium chrysogenum, producer of the beta-lactam antibiotic cephalosporin C.</title>
        <authorList>
            <person name="Terfehr D."/>
            <person name="Dahlmann T.A."/>
            <person name="Specht T."/>
            <person name="Zadra I."/>
            <person name="Kuernsteiner H."/>
            <person name="Kueck U."/>
        </authorList>
    </citation>
    <scope>NUCLEOTIDE SEQUENCE [LARGE SCALE GENOMIC DNA]</scope>
    <source>
        <strain evidence="12">ATCC 11550 / CBS 779.69 / DSM 880 / IAM 14645 / JCM 23072 / IMI 49137</strain>
    </source>
</reference>
<comment type="cofactor">
    <cofactor evidence="1 8">
        <name>heme</name>
        <dbReference type="ChEBI" id="CHEBI:30413"/>
    </cofactor>
</comment>
<feature type="transmembrane region" description="Helical" evidence="10">
    <location>
        <begin position="66"/>
        <end position="87"/>
    </location>
</feature>
<evidence type="ECO:0000256" key="10">
    <source>
        <dbReference type="SAM" id="Phobius"/>
    </source>
</evidence>
<dbReference type="GO" id="GO:0004497">
    <property type="term" value="F:monooxygenase activity"/>
    <property type="evidence" value="ECO:0007669"/>
    <property type="project" value="UniProtKB-KW"/>
</dbReference>
<evidence type="ECO:0000256" key="2">
    <source>
        <dbReference type="ARBA" id="ARBA00010617"/>
    </source>
</evidence>
<dbReference type="PANTHER" id="PTHR46206">
    <property type="entry name" value="CYTOCHROME P450"/>
    <property type="match status" value="1"/>
</dbReference>
<evidence type="ECO:0000256" key="5">
    <source>
        <dbReference type="ARBA" id="ARBA00023002"/>
    </source>
</evidence>
<evidence type="ECO:0000313" key="12">
    <source>
        <dbReference type="Proteomes" id="UP000029964"/>
    </source>
</evidence>
<evidence type="ECO:0000256" key="9">
    <source>
        <dbReference type="SAM" id="MobiDB-lite"/>
    </source>
</evidence>
<evidence type="ECO:0000256" key="7">
    <source>
        <dbReference type="ARBA" id="ARBA00023033"/>
    </source>
</evidence>
<proteinExistence type="inferred from homology"/>
<dbReference type="SUPFAM" id="SSF48264">
    <property type="entry name" value="Cytochrome P450"/>
    <property type="match status" value="1"/>
</dbReference>
<dbReference type="InterPro" id="IPR002403">
    <property type="entry name" value="Cyt_P450_E_grp-IV"/>
</dbReference>
<comment type="similarity">
    <text evidence="2">Belongs to the cytochrome P450 family.</text>
</comment>
<keyword evidence="3 8" id="KW-0349">Heme</keyword>
<evidence type="ECO:0000256" key="4">
    <source>
        <dbReference type="ARBA" id="ARBA00022723"/>
    </source>
</evidence>
<dbReference type="CDD" id="cd11041">
    <property type="entry name" value="CYP503A1-like"/>
    <property type="match status" value="1"/>
</dbReference>
<dbReference type="InterPro" id="IPR001128">
    <property type="entry name" value="Cyt_P450"/>
</dbReference>
<dbReference type="GO" id="GO:0005506">
    <property type="term" value="F:iron ion binding"/>
    <property type="evidence" value="ECO:0007669"/>
    <property type="project" value="InterPro"/>
</dbReference>
<keyword evidence="6 8" id="KW-0408">Iron</keyword>
<dbReference type="InterPro" id="IPR036396">
    <property type="entry name" value="Cyt_P450_sf"/>
</dbReference>
<dbReference type="AlphaFoldDB" id="A0A086T707"/>
<name>A0A086T707_HAPC1</name>
<keyword evidence="4 8" id="KW-0479">Metal-binding</keyword>